<dbReference type="EMBL" id="AENN01000017">
    <property type="protein sequence ID" value="EFR30757.1"/>
    <property type="molecule type" value="Genomic_DNA"/>
</dbReference>
<gene>
    <name evidence="1" type="ORF">HMPREF9257_0555</name>
</gene>
<dbReference type="Proteomes" id="UP000005990">
    <property type="component" value="Unassembled WGS sequence"/>
</dbReference>
<dbReference type="AlphaFoldDB" id="E4KQJ7"/>
<sequence length="63" mass="7747">MKAYRFRFGIHYAIFFADNFRDARAKAYKYAEEQGIKDELVYLPQRKKRKDCLDGQVTRYLWF</sequence>
<name>E4KQJ7_9LACT</name>
<reference evidence="1 2" key="1">
    <citation type="submission" date="2010-10" db="EMBL/GenBank/DDBJ databases">
        <authorList>
            <person name="Durkin A.S."/>
            <person name="Madupu R."/>
            <person name="Torralba M."/>
            <person name="Gillis M."/>
            <person name="Methe B."/>
            <person name="Sutton G."/>
            <person name="Nelson K.E."/>
        </authorList>
    </citation>
    <scope>NUCLEOTIDE SEQUENCE [LARGE SCALE GENOMIC DNA]</scope>
    <source>
        <strain evidence="1 2">ACS-139-V-Col8</strain>
    </source>
</reference>
<protein>
    <submittedName>
        <fullName evidence="1">Uncharacterized protein</fullName>
    </submittedName>
</protein>
<dbReference type="RefSeq" id="WP_006418917.1">
    <property type="nucleotide sequence ID" value="NZ_AENN01000017.1"/>
</dbReference>
<organism evidence="1 2">
    <name type="scientific">Eremococcus coleocola ACS-139-V-Col8</name>
    <dbReference type="NCBI Taxonomy" id="908337"/>
    <lineage>
        <taxon>Bacteria</taxon>
        <taxon>Bacillati</taxon>
        <taxon>Bacillota</taxon>
        <taxon>Bacilli</taxon>
        <taxon>Lactobacillales</taxon>
        <taxon>Aerococcaceae</taxon>
        <taxon>Eremococcus</taxon>
    </lineage>
</organism>
<accession>E4KQJ7</accession>
<evidence type="ECO:0000313" key="1">
    <source>
        <dbReference type="EMBL" id="EFR30757.1"/>
    </source>
</evidence>
<evidence type="ECO:0000313" key="2">
    <source>
        <dbReference type="Proteomes" id="UP000005990"/>
    </source>
</evidence>
<dbReference type="STRING" id="908337.HMPREF9257_0555"/>
<proteinExistence type="predicted"/>
<keyword evidence="2" id="KW-1185">Reference proteome</keyword>
<comment type="caution">
    <text evidence="1">The sequence shown here is derived from an EMBL/GenBank/DDBJ whole genome shotgun (WGS) entry which is preliminary data.</text>
</comment>